<reference evidence="2" key="1">
    <citation type="submission" date="2021-01" db="EMBL/GenBank/DDBJ databases">
        <authorList>
            <person name="Corre E."/>
            <person name="Pelletier E."/>
            <person name="Niang G."/>
            <person name="Scheremetjew M."/>
            <person name="Finn R."/>
            <person name="Kale V."/>
            <person name="Holt S."/>
            <person name="Cochrane G."/>
            <person name="Meng A."/>
            <person name="Brown T."/>
            <person name="Cohen L."/>
        </authorList>
    </citation>
    <scope>NUCLEOTIDE SEQUENCE</scope>
    <source>
        <strain evidence="2">CCMP1897</strain>
    </source>
</reference>
<feature type="compositionally biased region" description="Low complexity" evidence="1">
    <location>
        <begin position="30"/>
        <end position="43"/>
    </location>
</feature>
<evidence type="ECO:0000256" key="1">
    <source>
        <dbReference type="SAM" id="MobiDB-lite"/>
    </source>
</evidence>
<gene>
    <name evidence="2" type="ORF">PSAL00342_LOCUS3912</name>
</gene>
<name>A0A7S3UCE7_9CHLO</name>
<evidence type="ECO:0000313" key="2">
    <source>
        <dbReference type="EMBL" id="CAE0610089.1"/>
    </source>
</evidence>
<proteinExistence type="predicted"/>
<protein>
    <submittedName>
        <fullName evidence="2">Uncharacterized protein</fullName>
    </submittedName>
</protein>
<dbReference type="AlphaFoldDB" id="A0A7S3UCE7"/>
<organism evidence="2">
    <name type="scientific">Picocystis salinarum</name>
    <dbReference type="NCBI Taxonomy" id="88271"/>
    <lineage>
        <taxon>Eukaryota</taxon>
        <taxon>Viridiplantae</taxon>
        <taxon>Chlorophyta</taxon>
        <taxon>Picocystophyceae</taxon>
        <taxon>Picocystales</taxon>
        <taxon>Picocystaceae</taxon>
        <taxon>Picocystis</taxon>
    </lineage>
</organism>
<feature type="region of interest" description="Disordered" evidence="1">
    <location>
        <begin position="30"/>
        <end position="71"/>
    </location>
</feature>
<accession>A0A7S3UCE7</accession>
<dbReference type="EMBL" id="HBIS01004307">
    <property type="protein sequence ID" value="CAE0610089.1"/>
    <property type="molecule type" value="Transcribed_RNA"/>
</dbReference>
<sequence length="103" mass="11699">MQICGNNRRSARSVRLRLLSFRSFPSRTKICSTHHTSQGQSSSEDLHHEREVFLPVSDDESEHRGDNEDPSVQLLGQLLSLPIHLRVFHVGRAARSNPARLCE</sequence>